<dbReference type="GO" id="GO:0031901">
    <property type="term" value="C:early endosome membrane"/>
    <property type="evidence" value="ECO:0007669"/>
    <property type="project" value="TreeGrafter"/>
</dbReference>
<keyword evidence="2 4" id="KW-0863">Zinc-finger</keyword>
<keyword evidence="3" id="KW-0862">Zinc</keyword>
<evidence type="ECO:0000313" key="7">
    <source>
        <dbReference type="EMBL" id="CAH01811.1"/>
    </source>
</evidence>
<feature type="compositionally biased region" description="Low complexity" evidence="5">
    <location>
        <begin position="575"/>
        <end position="592"/>
    </location>
</feature>
<dbReference type="PANTHER" id="PTHR46319">
    <property type="entry name" value="ZINC FINGER FYVE DOMAIN-CONTAINING PROTEIN"/>
    <property type="match status" value="1"/>
</dbReference>
<accession>Q6CSX9</accession>
<feature type="region of interest" description="Disordered" evidence="5">
    <location>
        <begin position="568"/>
        <end position="625"/>
    </location>
</feature>
<dbReference type="eggNOG" id="KOG1729">
    <property type="taxonomic scope" value="Eukaryota"/>
</dbReference>
<dbReference type="SMART" id="SM00064">
    <property type="entry name" value="FYVE"/>
    <property type="match status" value="1"/>
</dbReference>
<dbReference type="GO" id="GO:0016197">
    <property type="term" value="P:endosomal transport"/>
    <property type="evidence" value="ECO:0007669"/>
    <property type="project" value="TreeGrafter"/>
</dbReference>
<dbReference type="Pfam" id="PF01363">
    <property type="entry name" value="FYVE"/>
    <property type="match status" value="1"/>
</dbReference>
<sequence length="657" mass="71863">MSSVHSQTSEVDVPAACTGKLKNQAEVGNGSRNGSETSIASMKSAKSTITFEKQKVVPRARTMSVQSVLSSFSLRSMLNTREHGGPQSQNCDEEECTNTMHNHNTSNNNNNSNNNSSSIATTFINPTQQIQSPAMASTMVKKRNGVAGKNKQTFLSDLPMTESRSRIGQQLPFNDDKRKSARDLCKQRSSSNTSSNSTANSNSNSNSNLNTANPDSKTRKGSSRGSEDAASDTTTNNTNSNSENESSGDASPIDSSHDSESEEDDISKQNKLTTDALRKLSLLQQSKGAVCKSVQTTPLTSSENLVDPKEPLTQLKFGGKNVILDTTATIRKNSVAMEASGDQNEARKQSLEIISQPTGVTLHGTSHNFNEAKGICSNSTASSNSKRLLQQINEPKKPMYVPAVLRDISETNIKIEDLKSHSPTPSDVTQTTLQAVLSKHSNTSNSNYARSIHSTTSSIVSTYRNKIQSWLCNERDLQLQLIQPTKEHWIPDSKRHSCKYCHKIFTFWERKHHCRHCGDIFCQQHVRHWLYLNPNAKFIIGCGGLGVLSKICDSCLDEYDTLVKAGPAKDQAELQQQQQQPPSTSTSSTSSSHSGSIRENENENSGNHSNTLLNLPKPATGRNIDEALNGTEGSVNQRQHLENIVGSVPADWSWSSF</sequence>
<dbReference type="OMA" id="RHWLYLD"/>
<proteinExistence type="predicted"/>
<evidence type="ECO:0000259" key="6">
    <source>
        <dbReference type="PROSITE" id="PS50178"/>
    </source>
</evidence>
<dbReference type="Proteomes" id="UP000000598">
    <property type="component" value="Chromosome C"/>
</dbReference>
<feature type="region of interest" description="Disordered" evidence="5">
    <location>
        <begin position="101"/>
        <end position="120"/>
    </location>
</feature>
<evidence type="ECO:0000256" key="1">
    <source>
        <dbReference type="ARBA" id="ARBA00022723"/>
    </source>
</evidence>
<dbReference type="AlphaFoldDB" id="Q6CSX9"/>
<dbReference type="InterPro" id="IPR011011">
    <property type="entry name" value="Znf_FYVE_PHD"/>
</dbReference>
<dbReference type="GO" id="GO:0032266">
    <property type="term" value="F:phosphatidylinositol-3-phosphate binding"/>
    <property type="evidence" value="ECO:0007669"/>
    <property type="project" value="UniProtKB-ARBA"/>
</dbReference>
<dbReference type="Gene3D" id="3.30.40.10">
    <property type="entry name" value="Zinc/RING finger domain, C3HC4 (zinc finger)"/>
    <property type="match status" value="1"/>
</dbReference>
<keyword evidence="8" id="KW-1185">Reference proteome</keyword>
<feature type="compositionally biased region" description="Polar residues" evidence="5">
    <location>
        <begin position="30"/>
        <end position="45"/>
    </location>
</feature>
<dbReference type="GO" id="GO:0008270">
    <property type="term" value="F:zinc ion binding"/>
    <property type="evidence" value="ECO:0007669"/>
    <property type="project" value="UniProtKB-KW"/>
</dbReference>
<feature type="compositionally biased region" description="Low complexity" evidence="5">
    <location>
        <begin position="189"/>
        <end position="213"/>
    </location>
</feature>
<dbReference type="FunCoup" id="Q6CSX9">
    <property type="interactions" value="182"/>
</dbReference>
<evidence type="ECO:0000256" key="5">
    <source>
        <dbReference type="SAM" id="MobiDB-lite"/>
    </source>
</evidence>
<dbReference type="InParanoid" id="Q6CSX9"/>
<dbReference type="KEGG" id="kla:KLLA0_C17006g"/>
<name>Q6CSX9_KLULA</name>
<dbReference type="InterPro" id="IPR000306">
    <property type="entry name" value="Znf_FYVE"/>
</dbReference>
<protein>
    <submittedName>
        <fullName evidence="7">KLLA0C17006p</fullName>
    </submittedName>
</protein>
<dbReference type="PANTHER" id="PTHR46319:SF3">
    <property type="entry name" value="ZINC FINGER FYVE DOMAIN-CONTAINING PROTEIN"/>
    <property type="match status" value="1"/>
</dbReference>
<evidence type="ECO:0000313" key="8">
    <source>
        <dbReference type="Proteomes" id="UP000000598"/>
    </source>
</evidence>
<feature type="compositionally biased region" description="Polar residues" evidence="5">
    <location>
        <begin position="1"/>
        <end position="10"/>
    </location>
</feature>
<organism evidence="7 8">
    <name type="scientific">Kluyveromyces lactis (strain ATCC 8585 / CBS 2359 / DSM 70799 / NBRC 1267 / NRRL Y-1140 / WM37)</name>
    <name type="common">Yeast</name>
    <name type="synonym">Candida sphaerica</name>
    <dbReference type="NCBI Taxonomy" id="284590"/>
    <lineage>
        <taxon>Eukaryota</taxon>
        <taxon>Fungi</taxon>
        <taxon>Dikarya</taxon>
        <taxon>Ascomycota</taxon>
        <taxon>Saccharomycotina</taxon>
        <taxon>Saccharomycetes</taxon>
        <taxon>Saccharomycetales</taxon>
        <taxon>Saccharomycetaceae</taxon>
        <taxon>Kluyveromyces</taxon>
    </lineage>
</organism>
<evidence type="ECO:0000256" key="2">
    <source>
        <dbReference type="ARBA" id="ARBA00022771"/>
    </source>
</evidence>
<reference evidence="7 8" key="1">
    <citation type="journal article" date="2004" name="Nature">
        <title>Genome evolution in yeasts.</title>
        <authorList>
            <consortium name="Genolevures"/>
            <person name="Dujon B."/>
            <person name="Sherman D."/>
            <person name="Fischer G."/>
            <person name="Durrens P."/>
            <person name="Casaregola S."/>
            <person name="Lafontaine I."/>
            <person name="de Montigny J."/>
            <person name="Marck C."/>
            <person name="Neuveglise C."/>
            <person name="Talla E."/>
            <person name="Goffard N."/>
            <person name="Frangeul L."/>
            <person name="Aigle M."/>
            <person name="Anthouard V."/>
            <person name="Babour A."/>
            <person name="Barbe V."/>
            <person name="Barnay S."/>
            <person name="Blanchin S."/>
            <person name="Beckerich J.M."/>
            <person name="Beyne E."/>
            <person name="Bleykasten C."/>
            <person name="Boisrame A."/>
            <person name="Boyer J."/>
            <person name="Cattolico L."/>
            <person name="Confanioleri F."/>
            <person name="de Daruvar A."/>
            <person name="Despons L."/>
            <person name="Fabre E."/>
            <person name="Fairhead C."/>
            <person name="Ferry-Dumazet H."/>
            <person name="Groppi A."/>
            <person name="Hantraye F."/>
            <person name="Hennequin C."/>
            <person name="Jauniaux N."/>
            <person name="Joyet P."/>
            <person name="Kachouri R."/>
            <person name="Kerrest A."/>
            <person name="Koszul R."/>
            <person name="Lemaire M."/>
            <person name="Lesur I."/>
            <person name="Ma L."/>
            <person name="Muller H."/>
            <person name="Nicaud J.M."/>
            <person name="Nikolski M."/>
            <person name="Oztas S."/>
            <person name="Ozier-Kalogeropoulos O."/>
            <person name="Pellenz S."/>
            <person name="Potier S."/>
            <person name="Richard G.F."/>
            <person name="Straub M.L."/>
            <person name="Suleau A."/>
            <person name="Swennene D."/>
            <person name="Tekaia F."/>
            <person name="Wesolowski-Louvel M."/>
            <person name="Westhof E."/>
            <person name="Wirth B."/>
            <person name="Zeniou-Meyer M."/>
            <person name="Zivanovic I."/>
            <person name="Bolotin-Fukuhara M."/>
            <person name="Thierry A."/>
            <person name="Bouchier C."/>
            <person name="Caudron B."/>
            <person name="Scarpelli C."/>
            <person name="Gaillardin C."/>
            <person name="Weissenbach J."/>
            <person name="Wincker P."/>
            <person name="Souciet J.L."/>
        </authorList>
    </citation>
    <scope>NUCLEOTIDE SEQUENCE [LARGE SCALE GENOMIC DNA]</scope>
    <source>
        <strain evidence="8">ATCC 8585 / CBS 2359 / DSM 70799 / NBRC 1267 / NRRL Y-1140 / WM37</strain>
    </source>
</reference>
<dbReference type="CDD" id="cd15760">
    <property type="entry name" value="FYVE_scVPS27p_like"/>
    <property type="match status" value="1"/>
</dbReference>
<gene>
    <name evidence="7" type="ORF">KLLA0_C17006g</name>
</gene>
<dbReference type="InterPro" id="IPR013083">
    <property type="entry name" value="Znf_RING/FYVE/PHD"/>
</dbReference>
<feature type="compositionally biased region" description="Basic and acidic residues" evidence="5">
    <location>
        <begin position="174"/>
        <end position="186"/>
    </location>
</feature>
<feature type="domain" description="FYVE-type" evidence="6">
    <location>
        <begin position="492"/>
        <end position="560"/>
    </location>
</feature>
<evidence type="ECO:0000256" key="4">
    <source>
        <dbReference type="PROSITE-ProRule" id="PRU00091"/>
    </source>
</evidence>
<feature type="compositionally biased region" description="Low complexity" evidence="5">
    <location>
        <begin position="101"/>
        <end position="118"/>
    </location>
</feature>
<dbReference type="SUPFAM" id="SSF57903">
    <property type="entry name" value="FYVE/PHD zinc finger"/>
    <property type="match status" value="1"/>
</dbReference>
<feature type="region of interest" description="Disordered" evidence="5">
    <location>
        <begin position="144"/>
        <end position="270"/>
    </location>
</feature>
<keyword evidence="1" id="KW-0479">Metal-binding</keyword>
<feature type="compositionally biased region" description="Low complexity" evidence="5">
    <location>
        <begin position="231"/>
        <end position="254"/>
    </location>
</feature>
<feature type="region of interest" description="Disordered" evidence="5">
    <location>
        <begin position="1"/>
        <end position="45"/>
    </location>
</feature>
<dbReference type="InterPro" id="IPR017455">
    <property type="entry name" value="Znf_FYVE-rel"/>
</dbReference>
<dbReference type="PaxDb" id="284590-Q6CSX9"/>
<dbReference type="HOGENOM" id="CLU_020649_0_0_1"/>
<evidence type="ECO:0000256" key="3">
    <source>
        <dbReference type="ARBA" id="ARBA00022833"/>
    </source>
</evidence>
<dbReference type="PROSITE" id="PS50178">
    <property type="entry name" value="ZF_FYVE"/>
    <property type="match status" value="1"/>
</dbReference>
<dbReference type="EMBL" id="CR382123">
    <property type="protein sequence ID" value="CAH01811.1"/>
    <property type="molecule type" value="Genomic_DNA"/>
</dbReference>
<dbReference type="STRING" id="284590.Q6CSX9"/>